<dbReference type="SMART" id="SM00356">
    <property type="entry name" value="ZnF_C3H1"/>
    <property type="match status" value="2"/>
</dbReference>
<reference evidence="9" key="1">
    <citation type="journal article" date="2013" name="Nat. Biotechnol.">
        <title>Draft genome sequence of chickpea (Cicer arietinum) provides a resource for trait improvement.</title>
        <authorList>
            <person name="Varshney R.K."/>
            <person name="Song C."/>
            <person name="Saxena R.K."/>
            <person name="Azam S."/>
            <person name="Yu S."/>
            <person name="Sharpe A.G."/>
            <person name="Cannon S."/>
            <person name="Baek J."/>
            <person name="Rosen B.D."/>
            <person name="Tar'an B."/>
            <person name="Millan T."/>
            <person name="Zhang X."/>
            <person name="Ramsay L.D."/>
            <person name="Iwata A."/>
            <person name="Wang Y."/>
            <person name="Nelson W."/>
            <person name="Farmer A.D."/>
            <person name="Gaur P.M."/>
            <person name="Soderlund C."/>
            <person name="Penmetsa R.V."/>
            <person name="Xu C."/>
            <person name="Bharti A.K."/>
            <person name="He W."/>
            <person name="Winter P."/>
            <person name="Zhao S."/>
            <person name="Hane J.K."/>
            <person name="Carrasquilla-Garcia N."/>
            <person name="Condie J.A."/>
            <person name="Upadhyaya H.D."/>
            <person name="Luo M.C."/>
            <person name="Thudi M."/>
            <person name="Gowda C.L."/>
            <person name="Singh N.P."/>
            <person name="Lichtenzveig J."/>
            <person name="Gali K.K."/>
            <person name="Rubio J."/>
            <person name="Nadarajan N."/>
            <person name="Dolezel J."/>
            <person name="Bansal K.C."/>
            <person name="Xu X."/>
            <person name="Edwards D."/>
            <person name="Zhang G."/>
            <person name="Kahl G."/>
            <person name="Gil J."/>
            <person name="Singh K.B."/>
            <person name="Datta S.K."/>
            <person name="Jackson S.A."/>
            <person name="Wang J."/>
            <person name="Cook D.R."/>
        </authorList>
    </citation>
    <scope>NUCLEOTIDE SEQUENCE [LARGE SCALE GENOMIC DNA]</scope>
    <source>
        <strain evidence="9">cv. CDC Frontier</strain>
    </source>
</reference>
<keyword evidence="5" id="KW-0238">DNA-binding</keyword>
<feature type="region of interest" description="Disordered" evidence="7">
    <location>
        <begin position="207"/>
        <end position="229"/>
    </location>
</feature>
<dbReference type="PROSITE" id="PS50103">
    <property type="entry name" value="ZF_C3H1"/>
    <property type="match status" value="1"/>
</dbReference>
<dbReference type="OrthoDB" id="410307at2759"/>
<proteinExistence type="predicted"/>
<dbReference type="Gene3D" id="3.30.1370.210">
    <property type="match status" value="1"/>
</dbReference>
<evidence type="ECO:0000256" key="1">
    <source>
        <dbReference type="ARBA" id="ARBA00022723"/>
    </source>
</evidence>
<dbReference type="AlphaFoldDB" id="A0A1S2YJ43"/>
<dbReference type="SUPFAM" id="SSF90229">
    <property type="entry name" value="CCCH zinc finger"/>
    <property type="match status" value="1"/>
</dbReference>
<dbReference type="STRING" id="3827.A0A1S2YJ43"/>
<feature type="zinc finger region" description="C3H1-type" evidence="6">
    <location>
        <begin position="97"/>
        <end position="124"/>
    </location>
</feature>
<keyword evidence="1 6" id="KW-0479">Metal-binding</keyword>
<sequence>MSGILCEEQQKLLLSLKKSLTLRDKIDIDNTPPRKLLARRQPAADMLPDEDPYSSDQFRMYEFKVRRCTRSRSHDWTDCPFAHPGEKARRRDPLKYQYSGEVCPDYRRGNCERGDACEFSHGVFECWLHPSRYRTEACKDGKNCKRKICFFAHTPRQLRVLLLTPPQHNNNNNNNNKKSHNNNNCCSYCHCCSANSSPTSTLFSGSHFSKSNSPPLSPSSSSSSPTTLSRYSKNMHVLNELMRSIELESALNSPVSATKLPWLDVNVSDQYSPFGCEDHSQNHVIDVLPTMNCGKYYSSDDAEFVREQRKVVGDDDVIAVPDFGWVNDLLM</sequence>
<dbReference type="GO" id="GO:0003677">
    <property type="term" value="F:DNA binding"/>
    <property type="evidence" value="ECO:0007669"/>
    <property type="project" value="UniProtKB-KW"/>
</dbReference>
<evidence type="ECO:0000259" key="8">
    <source>
        <dbReference type="PROSITE" id="PS50103"/>
    </source>
</evidence>
<dbReference type="KEGG" id="cam:101502476"/>
<name>A0A1S2YJ43_CICAR</name>
<dbReference type="GO" id="GO:0006355">
    <property type="term" value="P:regulation of DNA-templated transcription"/>
    <property type="evidence" value="ECO:0007669"/>
    <property type="project" value="UniProtKB-ARBA"/>
</dbReference>
<reference evidence="10" key="2">
    <citation type="submission" date="2025-08" db="UniProtKB">
        <authorList>
            <consortium name="RefSeq"/>
        </authorList>
    </citation>
    <scope>IDENTIFICATION</scope>
    <source>
        <tissue evidence="10">Etiolated seedlings</tissue>
    </source>
</reference>
<keyword evidence="3 6" id="KW-0863">Zinc-finger</keyword>
<keyword evidence="4 6" id="KW-0862">Zinc</keyword>
<evidence type="ECO:0000256" key="7">
    <source>
        <dbReference type="SAM" id="MobiDB-lite"/>
    </source>
</evidence>
<evidence type="ECO:0000256" key="6">
    <source>
        <dbReference type="PROSITE-ProRule" id="PRU00723"/>
    </source>
</evidence>
<keyword evidence="2" id="KW-0677">Repeat</keyword>
<feature type="compositionally biased region" description="Low complexity" evidence="7">
    <location>
        <begin position="209"/>
        <end position="229"/>
    </location>
</feature>
<evidence type="ECO:0000256" key="4">
    <source>
        <dbReference type="ARBA" id="ARBA00022833"/>
    </source>
</evidence>
<dbReference type="RefSeq" id="XP_004505556.1">
    <property type="nucleotide sequence ID" value="XM_004505499.3"/>
</dbReference>
<dbReference type="GO" id="GO:0008270">
    <property type="term" value="F:zinc ion binding"/>
    <property type="evidence" value="ECO:0007669"/>
    <property type="project" value="UniProtKB-KW"/>
</dbReference>
<protein>
    <submittedName>
        <fullName evidence="10">Zinc finger CCCH domain-containing protein 61</fullName>
    </submittedName>
</protein>
<organism evidence="9 10">
    <name type="scientific">Cicer arietinum</name>
    <name type="common">Chickpea</name>
    <name type="synonym">Garbanzo</name>
    <dbReference type="NCBI Taxonomy" id="3827"/>
    <lineage>
        <taxon>Eukaryota</taxon>
        <taxon>Viridiplantae</taxon>
        <taxon>Streptophyta</taxon>
        <taxon>Embryophyta</taxon>
        <taxon>Tracheophyta</taxon>
        <taxon>Spermatophyta</taxon>
        <taxon>Magnoliopsida</taxon>
        <taxon>eudicotyledons</taxon>
        <taxon>Gunneridae</taxon>
        <taxon>Pentapetalae</taxon>
        <taxon>rosids</taxon>
        <taxon>fabids</taxon>
        <taxon>Fabales</taxon>
        <taxon>Fabaceae</taxon>
        <taxon>Papilionoideae</taxon>
        <taxon>50 kb inversion clade</taxon>
        <taxon>NPAAA clade</taxon>
        <taxon>Hologalegina</taxon>
        <taxon>IRL clade</taxon>
        <taxon>Cicereae</taxon>
        <taxon>Cicer</taxon>
    </lineage>
</organism>
<accession>A0A1S2YJ43</accession>
<dbReference type="InterPro" id="IPR057444">
    <property type="entry name" value="Znf-CCCH_AtC3H23-like"/>
</dbReference>
<evidence type="ECO:0000256" key="2">
    <source>
        <dbReference type="ARBA" id="ARBA00022737"/>
    </source>
</evidence>
<gene>
    <name evidence="10" type="primary">LOC101502476</name>
</gene>
<dbReference type="PaxDb" id="3827-XP_004505556.1"/>
<dbReference type="eggNOG" id="KOG1595">
    <property type="taxonomic scope" value="Eukaryota"/>
</dbReference>
<dbReference type="Proteomes" id="UP000087171">
    <property type="component" value="Chromosome Ca6"/>
</dbReference>
<evidence type="ECO:0000313" key="9">
    <source>
        <dbReference type="Proteomes" id="UP000087171"/>
    </source>
</evidence>
<evidence type="ECO:0000256" key="5">
    <source>
        <dbReference type="ARBA" id="ARBA00023125"/>
    </source>
</evidence>
<evidence type="ECO:0000313" key="10">
    <source>
        <dbReference type="RefSeq" id="XP_004505556.1"/>
    </source>
</evidence>
<dbReference type="PANTHER" id="PTHR14493">
    <property type="entry name" value="UNKEMPT FAMILY MEMBER"/>
    <property type="match status" value="1"/>
</dbReference>
<dbReference type="InterPro" id="IPR036855">
    <property type="entry name" value="Znf_CCCH_sf"/>
</dbReference>
<evidence type="ECO:0000256" key="3">
    <source>
        <dbReference type="ARBA" id="ARBA00022771"/>
    </source>
</evidence>
<dbReference type="InterPro" id="IPR045234">
    <property type="entry name" value="Unkempt-like"/>
</dbReference>
<dbReference type="Pfam" id="PF25512">
    <property type="entry name" value="zf-CCCH_AtC3H23"/>
    <property type="match status" value="1"/>
</dbReference>
<dbReference type="PANTHER" id="PTHR14493:SF90">
    <property type="entry name" value="ZINC FINGER CCCH DOMAIN-CONTAINING PROTEIN 2"/>
    <property type="match status" value="1"/>
</dbReference>
<dbReference type="Pfam" id="PF00642">
    <property type="entry name" value="zf-CCCH"/>
    <property type="match status" value="1"/>
</dbReference>
<keyword evidence="9" id="KW-1185">Reference proteome</keyword>
<dbReference type="InterPro" id="IPR000571">
    <property type="entry name" value="Znf_CCCH"/>
</dbReference>
<dbReference type="GeneID" id="101502476"/>
<dbReference type="FunFam" id="3.30.1370.210:FF:000009">
    <property type="entry name" value="Zinc finger CCCH domain-containing protein 66"/>
    <property type="match status" value="1"/>
</dbReference>
<feature type="domain" description="C3H1-type" evidence="8">
    <location>
        <begin position="97"/>
        <end position="124"/>
    </location>
</feature>